<dbReference type="InterPro" id="IPR043129">
    <property type="entry name" value="ATPase_NBD"/>
</dbReference>
<sequence>MNAYDDGPRLLADVGGTNARFALETGPRSIVAVEVLRCDDFENLHAAIGAYLAQVADVVGTYGPVRHAAIAIANPVDGDVVNMVNRHWSFSVEALRAEAALETLLVENDFAALAMALPHLDAGQCRQVGSGVGQRGRPLGLIGPGTGLGVAGLIPVGPGWAPLPSEAGHATFAPADDVEVNLLRALWNERGHVSCERLLSGSGLEAIHRVLSGSDLPAHEITRAALDGDSVVCVEAVMRFCAILGTVAGNVALAFGATGGMYIGGGIVPRFGELFDRSPFRARFEDKGRMNSFLAPIPTYLITEKYPAFPGISAMLAGRLASQQ</sequence>
<dbReference type="Gene3D" id="3.40.367.20">
    <property type="match status" value="1"/>
</dbReference>
<keyword evidence="3" id="KW-0963">Cytoplasm</keyword>
<dbReference type="InterPro" id="IPR050201">
    <property type="entry name" value="Bacterial_glucokinase"/>
</dbReference>
<feature type="binding site" evidence="3">
    <location>
        <begin position="12"/>
        <end position="17"/>
    </location>
    <ligand>
        <name>ATP</name>
        <dbReference type="ChEBI" id="CHEBI:30616"/>
    </ligand>
</feature>
<dbReference type="RefSeq" id="WP_166862008.1">
    <property type="nucleotide sequence ID" value="NZ_JAAQOM010000014.1"/>
</dbReference>
<dbReference type="CDD" id="cd24008">
    <property type="entry name" value="ASKHA_NBD_GLK"/>
    <property type="match status" value="1"/>
</dbReference>
<name>A0ABX0PIY1_9BURK</name>
<evidence type="ECO:0000313" key="5">
    <source>
        <dbReference type="EMBL" id="NIA56418.1"/>
    </source>
</evidence>
<keyword evidence="2 3" id="KW-0418">Kinase</keyword>
<dbReference type="HAMAP" id="MF_00524">
    <property type="entry name" value="Glucokinase"/>
    <property type="match status" value="1"/>
</dbReference>
<dbReference type="Pfam" id="PF02685">
    <property type="entry name" value="Glucokinase"/>
    <property type="match status" value="1"/>
</dbReference>
<dbReference type="Proteomes" id="UP000716322">
    <property type="component" value="Unassembled WGS sequence"/>
</dbReference>
<evidence type="ECO:0000256" key="3">
    <source>
        <dbReference type="HAMAP-Rule" id="MF_00524"/>
    </source>
</evidence>
<keyword evidence="6" id="KW-1185">Reference proteome</keyword>
<comment type="subcellular location">
    <subcellularLocation>
        <location evidence="3">Cytoplasm</location>
    </subcellularLocation>
</comment>
<evidence type="ECO:0000256" key="4">
    <source>
        <dbReference type="RuleBase" id="RU004046"/>
    </source>
</evidence>
<keyword evidence="1 3" id="KW-0808">Transferase</keyword>
<dbReference type="Gene3D" id="3.30.420.40">
    <property type="match status" value="1"/>
</dbReference>
<comment type="similarity">
    <text evidence="3 4">Belongs to the bacterial glucokinase family.</text>
</comment>
<dbReference type="EMBL" id="JAAQOM010000014">
    <property type="protein sequence ID" value="NIA56418.1"/>
    <property type="molecule type" value="Genomic_DNA"/>
</dbReference>
<reference evidence="5 6" key="1">
    <citation type="submission" date="2020-03" db="EMBL/GenBank/DDBJ databases">
        <title>Genome sequence of strain Massilia sp. TW-1.</title>
        <authorList>
            <person name="Chaudhary D.K."/>
        </authorList>
    </citation>
    <scope>NUCLEOTIDE SEQUENCE [LARGE SCALE GENOMIC DNA]</scope>
    <source>
        <strain evidence="5 6">TW-1</strain>
    </source>
</reference>
<protein>
    <recommendedName>
        <fullName evidence="3">Glucokinase</fullName>
        <ecNumber evidence="3">2.7.1.2</ecNumber>
    </recommendedName>
    <alternativeName>
        <fullName evidence="3">Glucose kinase</fullName>
    </alternativeName>
</protein>
<evidence type="ECO:0000256" key="2">
    <source>
        <dbReference type="ARBA" id="ARBA00022777"/>
    </source>
</evidence>
<keyword evidence="3" id="KW-0547">Nucleotide-binding</keyword>
<accession>A0ABX0PIY1</accession>
<organism evidence="5 6">
    <name type="scientific">Telluria antibiotica</name>
    <dbReference type="NCBI Taxonomy" id="2717319"/>
    <lineage>
        <taxon>Bacteria</taxon>
        <taxon>Pseudomonadati</taxon>
        <taxon>Pseudomonadota</taxon>
        <taxon>Betaproteobacteria</taxon>
        <taxon>Burkholderiales</taxon>
        <taxon>Oxalobacteraceae</taxon>
        <taxon>Telluria group</taxon>
        <taxon>Telluria</taxon>
    </lineage>
</organism>
<dbReference type="EC" id="2.7.1.2" evidence="3"/>
<comment type="caution">
    <text evidence="5">The sequence shown here is derived from an EMBL/GenBank/DDBJ whole genome shotgun (WGS) entry which is preliminary data.</text>
</comment>
<dbReference type="NCBIfam" id="TIGR00749">
    <property type="entry name" value="glk"/>
    <property type="match status" value="1"/>
</dbReference>
<dbReference type="InterPro" id="IPR003836">
    <property type="entry name" value="Glucokinase"/>
</dbReference>
<dbReference type="PANTHER" id="PTHR47690">
    <property type="entry name" value="GLUCOKINASE"/>
    <property type="match status" value="1"/>
</dbReference>
<comment type="catalytic activity">
    <reaction evidence="3">
        <text>D-glucose + ATP = D-glucose 6-phosphate + ADP + H(+)</text>
        <dbReference type="Rhea" id="RHEA:17825"/>
        <dbReference type="ChEBI" id="CHEBI:4167"/>
        <dbReference type="ChEBI" id="CHEBI:15378"/>
        <dbReference type="ChEBI" id="CHEBI:30616"/>
        <dbReference type="ChEBI" id="CHEBI:61548"/>
        <dbReference type="ChEBI" id="CHEBI:456216"/>
        <dbReference type="EC" id="2.7.1.2"/>
    </reaction>
</comment>
<evidence type="ECO:0000313" key="6">
    <source>
        <dbReference type="Proteomes" id="UP000716322"/>
    </source>
</evidence>
<dbReference type="GO" id="GO:0004340">
    <property type="term" value="F:glucokinase activity"/>
    <property type="evidence" value="ECO:0007669"/>
    <property type="project" value="UniProtKB-EC"/>
</dbReference>
<evidence type="ECO:0000256" key="1">
    <source>
        <dbReference type="ARBA" id="ARBA00022679"/>
    </source>
</evidence>
<dbReference type="SUPFAM" id="SSF53067">
    <property type="entry name" value="Actin-like ATPase domain"/>
    <property type="match status" value="1"/>
</dbReference>
<keyword evidence="3" id="KW-0324">Glycolysis</keyword>
<dbReference type="PANTHER" id="PTHR47690:SF1">
    <property type="entry name" value="GLUCOKINASE"/>
    <property type="match status" value="1"/>
</dbReference>
<proteinExistence type="inferred from homology"/>
<keyword evidence="3" id="KW-0067">ATP-binding</keyword>
<gene>
    <name evidence="3 5" type="primary">glk</name>
    <name evidence="5" type="ORF">HAV22_22570</name>
</gene>